<evidence type="ECO:0000256" key="1">
    <source>
        <dbReference type="SAM" id="SignalP"/>
    </source>
</evidence>
<accession>A0A6L8K452</accession>
<gene>
    <name evidence="2" type="ORF">GTP46_05000</name>
</gene>
<name>A0A6L8K452_9BURK</name>
<dbReference type="AlphaFoldDB" id="A0A6L8K452"/>
<keyword evidence="3" id="KW-1185">Reference proteome</keyword>
<evidence type="ECO:0000313" key="2">
    <source>
        <dbReference type="EMBL" id="MYM22000.1"/>
    </source>
</evidence>
<reference evidence="2 3" key="1">
    <citation type="submission" date="2019-12" db="EMBL/GenBank/DDBJ databases">
        <title>Novel species isolated from a subtropical stream in China.</title>
        <authorList>
            <person name="Lu H."/>
        </authorList>
    </citation>
    <scope>NUCLEOTIDE SEQUENCE [LARGE SCALE GENOMIC DNA]</scope>
    <source>
        <strain evidence="2 3">FT135W</strain>
    </source>
</reference>
<dbReference type="RefSeq" id="WP_161005526.1">
    <property type="nucleotide sequence ID" value="NZ_WWCN01000003.1"/>
</dbReference>
<proteinExistence type="predicted"/>
<keyword evidence="1" id="KW-0732">Signal</keyword>
<sequence>MAILKTALCAAVLASPLAAPVVDWVVERIAPAADQILFAQAFVPPPIDLGKLGQAFRH</sequence>
<dbReference type="Proteomes" id="UP000479335">
    <property type="component" value="Unassembled WGS sequence"/>
</dbReference>
<organism evidence="2 3">
    <name type="scientific">Duganella flavida</name>
    <dbReference type="NCBI Taxonomy" id="2692175"/>
    <lineage>
        <taxon>Bacteria</taxon>
        <taxon>Pseudomonadati</taxon>
        <taxon>Pseudomonadota</taxon>
        <taxon>Betaproteobacteria</taxon>
        <taxon>Burkholderiales</taxon>
        <taxon>Oxalobacteraceae</taxon>
        <taxon>Telluria group</taxon>
        <taxon>Duganella</taxon>
    </lineage>
</organism>
<comment type="caution">
    <text evidence="2">The sequence shown here is derived from an EMBL/GenBank/DDBJ whole genome shotgun (WGS) entry which is preliminary data.</text>
</comment>
<evidence type="ECO:0000313" key="3">
    <source>
        <dbReference type="Proteomes" id="UP000479335"/>
    </source>
</evidence>
<dbReference type="EMBL" id="WWCN01000003">
    <property type="protein sequence ID" value="MYM22000.1"/>
    <property type="molecule type" value="Genomic_DNA"/>
</dbReference>
<protein>
    <submittedName>
        <fullName evidence="2">Uncharacterized protein</fullName>
    </submittedName>
</protein>
<feature type="chain" id="PRO_5026959693" evidence="1">
    <location>
        <begin position="19"/>
        <end position="58"/>
    </location>
</feature>
<feature type="signal peptide" evidence="1">
    <location>
        <begin position="1"/>
        <end position="18"/>
    </location>
</feature>